<evidence type="ECO:0000313" key="2">
    <source>
        <dbReference type="EMBL" id="PUZ53551.1"/>
    </source>
</evidence>
<dbReference type="AlphaFoldDB" id="A0A2T7DD75"/>
<reference evidence="2 3" key="1">
    <citation type="submission" date="2018-04" db="EMBL/GenBank/DDBJ databases">
        <title>WGS assembly of Panicum hallii var. hallii HAL2.</title>
        <authorList>
            <person name="Lovell J."/>
            <person name="Jenkins J."/>
            <person name="Lowry D."/>
            <person name="Mamidi S."/>
            <person name="Sreedasyam A."/>
            <person name="Weng X."/>
            <person name="Barry K."/>
            <person name="Bonette J."/>
            <person name="Campitelli B."/>
            <person name="Daum C."/>
            <person name="Gordon S."/>
            <person name="Gould B."/>
            <person name="Lipzen A."/>
            <person name="MacQueen A."/>
            <person name="Palacio-Mejia J."/>
            <person name="Plott C."/>
            <person name="Shakirov E."/>
            <person name="Shu S."/>
            <person name="Yoshinaga Y."/>
            <person name="Zane M."/>
            <person name="Rokhsar D."/>
            <person name="Grimwood J."/>
            <person name="Schmutz J."/>
            <person name="Juenger T."/>
        </authorList>
    </citation>
    <scope>NUCLEOTIDE SEQUENCE [LARGE SCALE GENOMIC DNA]</scope>
    <source>
        <strain evidence="3">cv. HAL2</strain>
    </source>
</reference>
<accession>A0A2T7DD75</accession>
<feature type="compositionally biased region" description="Gly residues" evidence="1">
    <location>
        <begin position="29"/>
        <end position="56"/>
    </location>
</feature>
<protein>
    <submittedName>
        <fullName evidence="2">Uncharacterized protein</fullName>
    </submittedName>
</protein>
<feature type="compositionally biased region" description="Polar residues" evidence="1">
    <location>
        <begin position="67"/>
        <end position="76"/>
    </location>
</feature>
<sequence>MPLRSSPVHECRRLHDWRDAAMCGRCEPGAGGGGPQAASLDGGGGGACGSGISGGEGGERSWRGSVSPFTTTTRPSPATDKTAEPETAGRM</sequence>
<name>A0A2T7DD75_9POAL</name>
<gene>
    <name evidence="2" type="ORF">GQ55_5G060300</name>
</gene>
<organism evidence="2 3">
    <name type="scientific">Panicum hallii var. hallii</name>
    <dbReference type="NCBI Taxonomy" id="1504633"/>
    <lineage>
        <taxon>Eukaryota</taxon>
        <taxon>Viridiplantae</taxon>
        <taxon>Streptophyta</taxon>
        <taxon>Embryophyta</taxon>
        <taxon>Tracheophyta</taxon>
        <taxon>Spermatophyta</taxon>
        <taxon>Magnoliopsida</taxon>
        <taxon>Liliopsida</taxon>
        <taxon>Poales</taxon>
        <taxon>Poaceae</taxon>
        <taxon>PACMAD clade</taxon>
        <taxon>Panicoideae</taxon>
        <taxon>Panicodae</taxon>
        <taxon>Paniceae</taxon>
        <taxon>Panicinae</taxon>
        <taxon>Panicum</taxon>
        <taxon>Panicum sect. Panicum</taxon>
    </lineage>
</organism>
<evidence type="ECO:0000256" key="1">
    <source>
        <dbReference type="SAM" id="MobiDB-lite"/>
    </source>
</evidence>
<evidence type="ECO:0000313" key="3">
    <source>
        <dbReference type="Proteomes" id="UP000244336"/>
    </source>
</evidence>
<feature type="region of interest" description="Disordered" evidence="1">
    <location>
        <begin position="23"/>
        <end position="91"/>
    </location>
</feature>
<keyword evidence="3" id="KW-1185">Reference proteome</keyword>
<dbReference type="Proteomes" id="UP000244336">
    <property type="component" value="Chromosome 5"/>
</dbReference>
<proteinExistence type="predicted"/>
<dbReference type="Gramene" id="PUZ53551">
    <property type="protein sequence ID" value="PUZ53551"/>
    <property type="gene ID" value="GQ55_5G060300"/>
</dbReference>
<dbReference type="EMBL" id="CM009753">
    <property type="protein sequence ID" value="PUZ53551.1"/>
    <property type="molecule type" value="Genomic_DNA"/>
</dbReference>
<feature type="compositionally biased region" description="Basic and acidic residues" evidence="1">
    <location>
        <begin position="81"/>
        <end position="91"/>
    </location>
</feature>